<reference evidence="2" key="1">
    <citation type="submission" date="2020-08" db="EMBL/GenBank/DDBJ databases">
        <title>Multicomponent nature underlies the extraordinary mechanical properties of spider dragline silk.</title>
        <authorList>
            <person name="Kono N."/>
            <person name="Nakamura H."/>
            <person name="Mori M."/>
            <person name="Yoshida Y."/>
            <person name="Ohtoshi R."/>
            <person name="Malay A.D."/>
            <person name="Moran D.A.P."/>
            <person name="Tomita M."/>
            <person name="Numata K."/>
            <person name="Arakawa K."/>
        </authorList>
    </citation>
    <scope>NUCLEOTIDE SEQUENCE</scope>
</reference>
<organism evidence="2 3">
    <name type="scientific">Nephila pilipes</name>
    <name type="common">Giant wood spider</name>
    <name type="synonym">Nephila maculata</name>
    <dbReference type="NCBI Taxonomy" id="299642"/>
    <lineage>
        <taxon>Eukaryota</taxon>
        <taxon>Metazoa</taxon>
        <taxon>Ecdysozoa</taxon>
        <taxon>Arthropoda</taxon>
        <taxon>Chelicerata</taxon>
        <taxon>Arachnida</taxon>
        <taxon>Araneae</taxon>
        <taxon>Araneomorphae</taxon>
        <taxon>Entelegynae</taxon>
        <taxon>Araneoidea</taxon>
        <taxon>Nephilidae</taxon>
        <taxon>Nephila</taxon>
    </lineage>
</organism>
<comment type="caution">
    <text evidence="2">The sequence shown here is derived from an EMBL/GenBank/DDBJ whole genome shotgun (WGS) entry which is preliminary data.</text>
</comment>
<dbReference type="EMBL" id="BMAW01016528">
    <property type="protein sequence ID" value="GFT49464.1"/>
    <property type="molecule type" value="Genomic_DNA"/>
</dbReference>
<evidence type="ECO:0000313" key="2">
    <source>
        <dbReference type="EMBL" id="GFT49464.1"/>
    </source>
</evidence>
<keyword evidence="3" id="KW-1185">Reference proteome</keyword>
<gene>
    <name evidence="2" type="ORF">NPIL_170981</name>
</gene>
<name>A0A8X6TV33_NEPPI</name>
<dbReference type="Proteomes" id="UP000887013">
    <property type="component" value="Unassembled WGS sequence"/>
</dbReference>
<proteinExistence type="predicted"/>
<protein>
    <submittedName>
        <fullName evidence="2">Uncharacterized protein</fullName>
    </submittedName>
</protein>
<evidence type="ECO:0000313" key="3">
    <source>
        <dbReference type="Proteomes" id="UP000887013"/>
    </source>
</evidence>
<sequence length="97" mass="11132">MEILKRSCDLHSFLGSVTVTLNKCVHTTPRRLMERVRRGTDLIQEQNEELPSASGRKSKEERKKKPFSVQGCMKLGITGNLFNFSTMKRNVTHSDHE</sequence>
<feature type="region of interest" description="Disordered" evidence="1">
    <location>
        <begin position="36"/>
        <end position="67"/>
    </location>
</feature>
<dbReference type="AlphaFoldDB" id="A0A8X6TV33"/>
<accession>A0A8X6TV33</accession>
<evidence type="ECO:0000256" key="1">
    <source>
        <dbReference type="SAM" id="MobiDB-lite"/>
    </source>
</evidence>